<feature type="modified residue" description="N6-(pyridoxal phosphate)lysine" evidence="11">
    <location>
        <position position="232"/>
    </location>
</feature>
<dbReference type="EMBL" id="JACHXU010000012">
    <property type="protein sequence ID" value="MBB3207822.1"/>
    <property type="molecule type" value="Genomic_DNA"/>
</dbReference>
<feature type="active site" description="Proton acceptor" evidence="10">
    <location>
        <position position="232"/>
    </location>
</feature>
<dbReference type="InterPro" id="IPR026385">
    <property type="entry name" value="LegC-like"/>
</dbReference>
<comment type="similarity">
    <text evidence="6 12">Belongs to the DegT/DnrJ/EryC1 family.</text>
</comment>
<evidence type="ECO:0000313" key="14">
    <source>
        <dbReference type="Proteomes" id="UP000536179"/>
    </source>
</evidence>
<dbReference type="AlphaFoldDB" id="A0A7W5E0Z0"/>
<evidence type="ECO:0000256" key="10">
    <source>
        <dbReference type="PIRSR" id="PIRSR000390-1"/>
    </source>
</evidence>
<comment type="cofactor">
    <cofactor evidence="1">
        <name>pyridoxal 5'-phosphate</name>
        <dbReference type="ChEBI" id="CHEBI:597326"/>
    </cofactor>
</comment>
<evidence type="ECO:0000256" key="12">
    <source>
        <dbReference type="RuleBase" id="RU004508"/>
    </source>
</evidence>
<dbReference type="Pfam" id="PF01041">
    <property type="entry name" value="DegT_DnrJ_EryC1"/>
    <property type="match status" value="1"/>
</dbReference>
<evidence type="ECO:0000256" key="1">
    <source>
        <dbReference type="ARBA" id="ARBA00001933"/>
    </source>
</evidence>
<evidence type="ECO:0000256" key="2">
    <source>
        <dbReference type="ARBA" id="ARBA00005125"/>
    </source>
</evidence>
<sequence>MNQPIATAKDSDADTNEAIANDIVSRVRSVVQTSDFVALHEPNLGDIEQRYVADCVASGWVSSVGKYVDQFEQDLARYTGSKFAVATVNGTAALHVSLLLAGVERDDEVICPALSFVATANAISYCGAIPHFVDTEYRTLGMDAGKLATYLSEITSVDGDRLINRVTGRRISAIVPMHTLGHSVDMQALQATATTFGLPIVEDAAESLGTFCNGQHTGTFGVAGALSFNGNKIMTTGGGGAILTNDEATAARAKHLTTTAKQPHPWRYVHDEIAFNYRMPNLNAAMGCAQLERFPDFRERKQSLANRYRSQFANSQSANFVDQWEGESSNFWLNAILLARTPNSPLSRRDTVLQKTNEAGLMTRPMWELLSDLPIYSTCPRSDLAVSRDIAERTVCLPSSVGLVPPAR</sequence>
<accession>A0A7W5E0Z0</accession>
<dbReference type="CDD" id="cd00616">
    <property type="entry name" value="AHBA_syn"/>
    <property type="match status" value="1"/>
</dbReference>
<dbReference type="InterPro" id="IPR015424">
    <property type="entry name" value="PyrdxlP-dep_Trfase"/>
</dbReference>
<evidence type="ECO:0000313" key="13">
    <source>
        <dbReference type="EMBL" id="MBB3207822.1"/>
    </source>
</evidence>
<comment type="pathway">
    <text evidence="2">Bacterial outer membrane biogenesis; LPS O-antigen biosynthesis.</text>
</comment>
<keyword evidence="4 13" id="KW-0808">Transferase</keyword>
<dbReference type="RefSeq" id="WP_184306105.1">
    <property type="nucleotide sequence ID" value="NZ_JACHXU010000012.1"/>
</dbReference>
<keyword evidence="14" id="KW-1185">Reference proteome</keyword>
<dbReference type="GO" id="GO:0030170">
    <property type="term" value="F:pyridoxal phosphate binding"/>
    <property type="evidence" value="ECO:0007669"/>
    <property type="project" value="TreeGrafter"/>
</dbReference>
<dbReference type="EC" id="2.6.1.102" evidence="8"/>
<comment type="catalytic activity">
    <reaction evidence="7">
        <text>GDP-alpha-D-perosamine + 2-oxoglutarate = GDP-4-dehydro-alpha-D-rhamnose + L-glutamate</text>
        <dbReference type="Rhea" id="RHEA:36779"/>
        <dbReference type="ChEBI" id="CHEBI:16810"/>
        <dbReference type="ChEBI" id="CHEBI:29985"/>
        <dbReference type="ChEBI" id="CHEBI:57964"/>
        <dbReference type="ChEBI" id="CHEBI:73996"/>
        <dbReference type="EC" id="2.6.1.102"/>
    </reaction>
</comment>
<dbReference type="FunFam" id="3.40.640.10:FF:000090">
    <property type="entry name" value="Pyridoxal phosphate-dependent aminotransferase"/>
    <property type="match status" value="1"/>
</dbReference>
<evidence type="ECO:0000256" key="4">
    <source>
        <dbReference type="ARBA" id="ARBA00022679"/>
    </source>
</evidence>
<evidence type="ECO:0000256" key="5">
    <source>
        <dbReference type="ARBA" id="ARBA00022898"/>
    </source>
</evidence>
<dbReference type="Proteomes" id="UP000536179">
    <property type="component" value="Unassembled WGS sequence"/>
</dbReference>
<evidence type="ECO:0000256" key="7">
    <source>
        <dbReference type="ARBA" id="ARBA00051587"/>
    </source>
</evidence>
<keyword evidence="5 11" id="KW-0663">Pyridoxal phosphate</keyword>
<evidence type="ECO:0000256" key="9">
    <source>
        <dbReference type="ARBA" id="ARBA00074221"/>
    </source>
</evidence>
<protein>
    <recommendedName>
        <fullName evidence="9">GDP-perosamine synthase</fullName>
        <ecNumber evidence="8">2.6.1.102</ecNumber>
    </recommendedName>
</protein>
<evidence type="ECO:0000256" key="11">
    <source>
        <dbReference type="PIRSR" id="PIRSR000390-2"/>
    </source>
</evidence>
<dbReference type="GO" id="GO:0000271">
    <property type="term" value="P:polysaccharide biosynthetic process"/>
    <property type="evidence" value="ECO:0007669"/>
    <property type="project" value="TreeGrafter"/>
</dbReference>
<dbReference type="PIRSF" id="PIRSF000390">
    <property type="entry name" value="PLP_StrS"/>
    <property type="match status" value="1"/>
</dbReference>
<gene>
    <name evidence="13" type="ORF">FHS27_003649</name>
</gene>
<dbReference type="InterPro" id="IPR000653">
    <property type="entry name" value="DegT/StrS_aminotransferase"/>
</dbReference>
<name>A0A7W5E0Z0_9BACT</name>
<organism evidence="13 14">
    <name type="scientific">Aporhodopirellula rubra</name>
    <dbReference type="NCBI Taxonomy" id="980271"/>
    <lineage>
        <taxon>Bacteria</taxon>
        <taxon>Pseudomonadati</taxon>
        <taxon>Planctomycetota</taxon>
        <taxon>Planctomycetia</taxon>
        <taxon>Pirellulales</taxon>
        <taxon>Pirellulaceae</taxon>
        <taxon>Aporhodopirellula</taxon>
    </lineage>
</organism>
<comment type="caution">
    <text evidence="13">The sequence shown here is derived from an EMBL/GenBank/DDBJ whole genome shotgun (WGS) entry which is preliminary data.</text>
</comment>
<dbReference type="GO" id="GO:0102933">
    <property type="term" value="F:GDP-4-dehydro-6-deoxy-D-mannose-4-aminotransferase activity"/>
    <property type="evidence" value="ECO:0007669"/>
    <property type="project" value="UniProtKB-EC"/>
</dbReference>
<dbReference type="PANTHER" id="PTHR30244:SF30">
    <property type="entry name" value="BLR5990 PROTEIN"/>
    <property type="match status" value="1"/>
</dbReference>
<dbReference type="PANTHER" id="PTHR30244">
    <property type="entry name" value="TRANSAMINASE"/>
    <property type="match status" value="1"/>
</dbReference>
<dbReference type="Gene3D" id="3.90.1150.10">
    <property type="entry name" value="Aspartate Aminotransferase, domain 1"/>
    <property type="match status" value="1"/>
</dbReference>
<reference evidence="13 14" key="1">
    <citation type="submission" date="2020-08" db="EMBL/GenBank/DDBJ databases">
        <title>Genomic Encyclopedia of Type Strains, Phase III (KMG-III): the genomes of soil and plant-associated and newly described type strains.</title>
        <authorList>
            <person name="Whitman W."/>
        </authorList>
    </citation>
    <scope>NUCLEOTIDE SEQUENCE [LARGE SCALE GENOMIC DNA]</scope>
    <source>
        <strain evidence="13 14">CECT 8075</strain>
    </source>
</reference>
<dbReference type="NCBIfam" id="TIGR04181">
    <property type="entry name" value="NHT_00031"/>
    <property type="match status" value="1"/>
</dbReference>
<evidence type="ECO:0000256" key="8">
    <source>
        <dbReference type="ARBA" id="ARBA00066317"/>
    </source>
</evidence>
<evidence type="ECO:0000256" key="3">
    <source>
        <dbReference type="ARBA" id="ARBA00022576"/>
    </source>
</evidence>
<dbReference type="Gene3D" id="3.40.640.10">
    <property type="entry name" value="Type I PLP-dependent aspartate aminotransferase-like (Major domain)"/>
    <property type="match status" value="1"/>
</dbReference>
<dbReference type="InterPro" id="IPR015421">
    <property type="entry name" value="PyrdxlP-dep_Trfase_major"/>
</dbReference>
<proteinExistence type="inferred from homology"/>
<evidence type="ECO:0000256" key="6">
    <source>
        <dbReference type="ARBA" id="ARBA00037999"/>
    </source>
</evidence>
<dbReference type="SUPFAM" id="SSF53383">
    <property type="entry name" value="PLP-dependent transferases"/>
    <property type="match status" value="1"/>
</dbReference>
<keyword evidence="3 13" id="KW-0032">Aminotransferase</keyword>
<dbReference type="InterPro" id="IPR015422">
    <property type="entry name" value="PyrdxlP-dep_Trfase_small"/>
</dbReference>